<keyword evidence="3" id="KW-0902">Two-component regulatory system</keyword>
<dbReference type="Proteomes" id="UP000449906">
    <property type="component" value="Unassembled WGS sequence"/>
</dbReference>
<keyword evidence="4" id="KW-1133">Transmembrane helix</keyword>
<dbReference type="PANTHER" id="PTHR24421">
    <property type="entry name" value="NITRATE/NITRITE SENSOR PROTEIN NARX-RELATED"/>
    <property type="match status" value="1"/>
</dbReference>
<evidence type="ECO:0000256" key="1">
    <source>
        <dbReference type="ARBA" id="ARBA00022679"/>
    </source>
</evidence>
<feature type="transmembrane region" description="Helical" evidence="4">
    <location>
        <begin position="150"/>
        <end position="169"/>
    </location>
</feature>
<dbReference type="EMBL" id="WBVM01000001">
    <property type="protein sequence ID" value="KAB2811238.1"/>
    <property type="molecule type" value="Genomic_DNA"/>
</dbReference>
<dbReference type="GO" id="GO:0016020">
    <property type="term" value="C:membrane"/>
    <property type="evidence" value="ECO:0007669"/>
    <property type="project" value="InterPro"/>
</dbReference>
<evidence type="ECO:0000256" key="4">
    <source>
        <dbReference type="SAM" id="Phobius"/>
    </source>
</evidence>
<feature type="domain" description="Signal transduction histidine kinase subgroup 3 dimerisation and phosphoacceptor" evidence="5">
    <location>
        <begin position="187"/>
        <end position="254"/>
    </location>
</feature>
<evidence type="ECO:0000313" key="7">
    <source>
        <dbReference type="Proteomes" id="UP000449906"/>
    </source>
</evidence>
<name>A0A7J5DZA6_NOCSI</name>
<keyword evidence="1" id="KW-0808">Transferase</keyword>
<dbReference type="InterPro" id="IPR050482">
    <property type="entry name" value="Sensor_HK_TwoCompSys"/>
</dbReference>
<evidence type="ECO:0000313" key="6">
    <source>
        <dbReference type="EMBL" id="KAB2811238.1"/>
    </source>
</evidence>
<evidence type="ECO:0000256" key="2">
    <source>
        <dbReference type="ARBA" id="ARBA00022777"/>
    </source>
</evidence>
<dbReference type="GO" id="GO:0046983">
    <property type="term" value="F:protein dimerization activity"/>
    <property type="evidence" value="ECO:0007669"/>
    <property type="project" value="InterPro"/>
</dbReference>
<feature type="transmembrane region" description="Helical" evidence="4">
    <location>
        <begin position="77"/>
        <end position="93"/>
    </location>
</feature>
<dbReference type="Gene3D" id="1.20.5.1930">
    <property type="match status" value="1"/>
</dbReference>
<feature type="transmembrane region" description="Helical" evidence="4">
    <location>
        <begin position="125"/>
        <end position="144"/>
    </location>
</feature>
<keyword evidence="2 6" id="KW-0418">Kinase</keyword>
<evidence type="ECO:0000259" key="5">
    <source>
        <dbReference type="Pfam" id="PF07730"/>
    </source>
</evidence>
<dbReference type="GO" id="GO:0000155">
    <property type="term" value="F:phosphorelay sensor kinase activity"/>
    <property type="evidence" value="ECO:0007669"/>
    <property type="project" value="InterPro"/>
</dbReference>
<accession>A0A7J5DZA6</accession>
<organism evidence="6 7">
    <name type="scientific">Nocardioides simplex</name>
    <name type="common">Arthrobacter simplex</name>
    <dbReference type="NCBI Taxonomy" id="2045"/>
    <lineage>
        <taxon>Bacteria</taxon>
        <taxon>Bacillati</taxon>
        <taxon>Actinomycetota</taxon>
        <taxon>Actinomycetes</taxon>
        <taxon>Propionibacteriales</taxon>
        <taxon>Nocardioidaceae</taxon>
        <taxon>Pimelobacter</taxon>
    </lineage>
</organism>
<protein>
    <submittedName>
        <fullName evidence="6">Sensor histidine kinase</fullName>
    </submittedName>
</protein>
<dbReference type="InterPro" id="IPR011712">
    <property type="entry name" value="Sig_transdc_His_kin_sub3_dim/P"/>
</dbReference>
<sequence length="372" mass="39945">MRRWSELSEVERVDVYTRQSLYLLLWFFVGTMCLSAIAQEPVHRTAYVVAGAGILVLTAVATSVLRAGLDQQRPWRRIALLLGLSAVAIALVLPQPDAVRATVVLAVFVNVAWSLSALRGRWLTIALIVGLGVLMGATTGRVALLAGGMLLAAFCVFTVRASLWLLGVVTELDQARSAQAALAVAEERLRFSRDVHDVMGRRLSAIAVQAELAASLADRHDPRAAAQILAVRGVAHDALREARELARGYRPTDLHQELEGARSLLRSAGIDVRLDVAEVPAPWQEPAAWIVREAVTNVLRHSAATQVAITFRADELSVTNDGVTASPPGGTGLGLDGLRERLAPLGATLTTSADVPSFRLTARFADPLQEIS</sequence>
<feature type="transmembrane region" description="Helical" evidence="4">
    <location>
        <begin position="45"/>
        <end position="65"/>
    </location>
</feature>
<dbReference type="AlphaFoldDB" id="A0A7J5DZA6"/>
<feature type="transmembrane region" description="Helical" evidence="4">
    <location>
        <begin position="21"/>
        <end position="39"/>
    </location>
</feature>
<dbReference type="PANTHER" id="PTHR24421:SF63">
    <property type="entry name" value="SENSOR HISTIDINE KINASE DESK"/>
    <property type="match status" value="1"/>
</dbReference>
<dbReference type="InterPro" id="IPR036890">
    <property type="entry name" value="HATPase_C_sf"/>
</dbReference>
<keyword evidence="4" id="KW-0472">Membrane</keyword>
<dbReference type="SUPFAM" id="SSF55874">
    <property type="entry name" value="ATPase domain of HSP90 chaperone/DNA topoisomerase II/histidine kinase"/>
    <property type="match status" value="1"/>
</dbReference>
<proteinExistence type="predicted"/>
<dbReference type="Gene3D" id="3.30.565.10">
    <property type="entry name" value="Histidine kinase-like ATPase, C-terminal domain"/>
    <property type="match status" value="1"/>
</dbReference>
<dbReference type="RefSeq" id="WP_151578746.1">
    <property type="nucleotide sequence ID" value="NZ_WBVM01000001.1"/>
</dbReference>
<comment type="caution">
    <text evidence="6">The sequence shown here is derived from an EMBL/GenBank/DDBJ whole genome shotgun (WGS) entry which is preliminary data.</text>
</comment>
<keyword evidence="4" id="KW-0812">Transmembrane</keyword>
<evidence type="ECO:0000256" key="3">
    <source>
        <dbReference type="ARBA" id="ARBA00023012"/>
    </source>
</evidence>
<dbReference type="Pfam" id="PF07730">
    <property type="entry name" value="HisKA_3"/>
    <property type="match status" value="1"/>
</dbReference>
<reference evidence="6 7" key="1">
    <citation type="submission" date="2019-09" db="EMBL/GenBank/DDBJ databases">
        <title>Pimelobacter sp. isolated from Paulinella.</title>
        <authorList>
            <person name="Jeong S.E."/>
        </authorList>
    </citation>
    <scope>NUCLEOTIDE SEQUENCE [LARGE SCALE GENOMIC DNA]</scope>
    <source>
        <strain evidence="6 7">Pch-N</strain>
    </source>
</reference>
<gene>
    <name evidence="6" type="ORF">F9L07_04835</name>
</gene>